<dbReference type="InParanoid" id="A0A7M7NDA7"/>
<name>A0A7M7NDA7_STRPU</name>
<dbReference type="SMART" id="SM00409">
    <property type="entry name" value="IG"/>
    <property type="match status" value="1"/>
</dbReference>
<evidence type="ECO:0000256" key="5">
    <source>
        <dbReference type="SAM" id="SignalP"/>
    </source>
</evidence>
<reference evidence="8" key="1">
    <citation type="submission" date="2015-02" db="EMBL/GenBank/DDBJ databases">
        <title>Genome sequencing for Strongylocentrotus purpuratus.</title>
        <authorList>
            <person name="Murali S."/>
            <person name="Liu Y."/>
            <person name="Vee V."/>
            <person name="English A."/>
            <person name="Wang M."/>
            <person name="Skinner E."/>
            <person name="Han Y."/>
            <person name="Muzny D.M."/>
            <person name="Worley K.C."/>
            <person name="Gibbs R.A."/>
        </authorList>
    </citation>
    <scope>NUCLEOTIDE SEQUENCE</scope>
</reference>
<dbReference type="KEGG" id="spu:105439593"/>
<dbReference type="PANTHER" id="PTHR11973:SF24">
    <property type="entry name" value="FIBRONECTIN TYPE-III DOMAIN-CONTAINING PROTEIN"/>
    <property type="match status" value="1"/>
</dbReference>
<dbReference type="PANTHER" id="PTHR11973">
    <property type="entry name" value="CELL SURFACE GLYCOPROTEIN MUC18-RELATED"/>
    <property type="match status" value="1"/>
</dbReference>
<dbReference type="InterPro" id="IPR003599">
    <property type="entry name" value="Ig_sub"/>
</dbReference>
<dbReference type="PROSITE" id="PS50835">
    <property type="entry name" value="IG_LIKE"/>
    <property type="match status" value="1"/>
</dbReference>
<keyword evidence="4" id="KW-0325">Glycoprotein</keyword>
<dbReference type="Proteomes" id="UP000007110">
    <property type="component" value="Unassembled WGS sequence"/>
</dbReference>
<feature type="domain" description="Ig-like" evidence="6">
    <location>
        <begin position="31"/>
        <end position="122"/>
    </location>
</feature>
<evidence type="ECO:0000256" key="3">
    <source>
        <dbReference type="ARBA" id="ARBA00022989"/>
    </source>
</evidence>
<evidence type="ECO:0000259" key="6">
    <source>
        <dbReference type="PROSITE" id="PS50835"/>
    </source>
</evidence>
<dbReference type="GeneID" id="105439593"/>
<dbReference type="OrthoDB" id="9983389at2759"/>
<protein>
    <recommendedName>
        <fullName evidence="6">Ig-like domain-containing protein</fullName>
    </recommendedName>
</protein>
<keyword evidence="8" id="KW-1185">Reference proteome</keyword>
<keyword evidence="2" id="KW-0812">Transmembrane</keyword>
<organism evidence="7 8">
    <name type="scientific">Strongylocentrotus purpuratus</name>
    <name type="common">Purple sea urchin</name>
    <dbReference type="NCBI Taxonomy" id="7668"/>
    <lineage>
        <taxon>Eukaryota</taxon>
        <taxon>Metazoa</taxon>
        <taxon>Echinodermata</taxon>
        <taxon>Eleutherozoa</taxon>
        <taxon>Echinozoa</taxon>
        <taxon>Echinoidea</taxon>
        <taxon>Euechinoidea</taxon>
        <taxon>Echinacea</taxon>
        <taxon>Camarodonta</taxon>
        <taxon>Echinidea</taxon>
        <taxon>Strongylocentrotidae</taxon>
        <taxon>Strongylocentrotus</taxon>
    </lineage>
</organism>
<evidence type="ECO:0000256" key="1">
    <source>
        <dbReference type="ARBA" id="ARBA00004479"/>
    </source>
</evidence>
<dbReference type="SUPFAM" id="SSF48726">
    <property type="entry name" value="Immunoglobulin"/>
    <property type="match status" value="1"/>
</dbReference>
<dbReference type="Pfam" id="PF13927">
    <property type="entry name" value="Ig_3"/>
    <property type="match status" value="1"/>
</dbReference>
<feature type="chain" id="PRO_5029616369" description="Ig-like domain-containing protein" evidence="5">
    <location>
        <begin position="29"/>
        <end position="183"/>
    </location>
</feature>
<dbReference type="InterPro" id="IPR051116">
    <property type="entry name" value="Surface_Rcpt/Adhesion_Mol"/>
</dbReference>
<comment type="subcellular location">
    <subcellularLocation>
        <location evidence="1">Membrane</location>
        <topology evidence="1">Single-pass type I membrane protein</topology>
    </subcellularLocation>
</comment>
<dbReference type="EnsemblMetazoa" id="XM_030978776">
    <property type="protein sequence ID" value="XP_030834636"/>
    <property type="gene ID" value="LOC105439593"/>
</dbReference>
<evidence type="ECO:0000313" key="7">
    <source>
        <dbReference type="EnsemblMetazoa" id="XP_030834636"/>
    </source>
</evidence>
<reference evidence="7" key="2">
    <citation type="submission" date="2021-01" db="UniProtKB">
        <authorList>
            <consortium name="EnsemblMetazoa"/>
        </authorList>
    </citation>
    <scope>IDENTIFICATION</scope>
</reference>
<dbReference type="RefSeq" id="XP_030834636.1">
    <property type="nucleotide sequence ID" value="XM_030978776.1"/>
</dbReference>
<dbReference type="Gene3D" id="2.60.40.10">
    <property type="entry name" value="Immunoglobulins"/>
    <property type="match status" value="1"/>
</dbReference>
<proteinExistence type="predicted"/>
<dbReference type="GO" id="GO:0016020">
    <property type="term" value="C:membrane"/>
    <property type="evidence" value="ECO:0007669"/>
    <property type="project" value="UniProtKB-SubCell"/>
</dbReference>
<evidence type="ECO:0000256" key="4">
    <source>
        <dbReference type="ARBA" id="ARBA00023180"/>
    </source>
</evidence>
<keyword evidence="5" id="KW-0732">Signal</keyword>
<accession>A0A7M7NDA7</accession>
<dbReference type="AlphaFoldDB" id="A0A7M7NDA7"/>
<dbReference type="InterPro" id="IPR036179">
    <property type="entry name" value="Ig-like_dom_sf"/>
</dbReference>
<feature type="signal peptide" evidence="5">
    <location>
        <begin position="1"/>
        <end position="28"/>
    </location>
</feature>
<evidence type="ECO:0000313" key="8">
    <source>
        <dbReference type="Proteomes" id="UP000007110"/>
    </source>
</evidence>
<sequence>MEDRRKWLLLSACVSSFLLASFIGGAAGDVPDGVVYTDLHKTVQKGKEIVLTCEFYAAPVAVYWKKGDDPERGIDLISWAYEEEISGSCVNNKACHMTDDYSLVIEDARMADQGRYICRVSNYLGILIHNFTDVKIYGTCRYTWNERRKDGDSIDQIPYSPYTTRFTYDTPFIPGNPSKSLDN</sequence>
<dbReference type="InterPro" id="IPR013783">
    <property type="entry name" value="Ig-like_fold"/>
</dbReference>
<keyword evidence="3" id="KW-1133">Transmembrane helix</keyword>
<evidence type="ECO:0000256" key="2">
    <source>
        <dbReference type="ARBA" id="ARBA00022692"/>
    </source>
</evidence>
<dbReference type="InterPro" id="IPR007110">
    <property type="entry name" value="Ig-like_dom"/>
</dbReference>
<keyword evidence="3" id="KW-0472">Membrane</keyword>